<dbReference type="Proteomes" id="UP000190395">
    <property type="component" value="Unassembled WGS sequence"/>
</dbReference>
<dbReference type="EMBL" id="FUXC01000011">
    <property type="protein sequence ID" value="SJZ97663.1"/>
    <property type="molecule type" value="Genomic_DNA"/>
</dbReference>
<dbReference type="PANTHER" id="PTHR45772">
    <property type="entry name" value="CONSERVED COMPONENT OF ABC TRANSPORTER FOR NATURAL AMINO ACIDS-RELATED"/>
    <property type="match status" value="1"/>
</dbReference>
<dbReference type="InterPro" id="IPR051120">
    <property type="entry name" value="ABC_AA/LPS_Transport"/>
</dbReference>
<evidence type="ECO:0000256" key="2">
    <source>
        <dbReference type="ARBA" id="ARBA00022741"/>
    </source>
</evidence>
<dbReference type="GO" id="GO:0016887">
    <property type="term" value="F:ATP hydrolysis activity"/>
    <property type="evidence" value="ECO:0007669"/>
    <property type="project" value="InterPro"/>
</dbReference>
<dbReference type="PROSITE" id="PS50893">
    <property type="entry name" value="ABC_TRANSPORTER_2"/>
    <property type="match status" value="1"/>
</dbReference>
<feature type="domain" description="ABC transporter" evidence="4">
    <location>
        <begin position="5"/>
        <end position="245"/>
    </location>
</feature>
<protein>
    <submittedName>
        <fullName evidence="5">Urea transport system ATP-binding protein</fullName>
    </submittedName>
</protein>
<dbReference type="AlphaFoldDB" id="A0A1T4Q1K9"/>
<organism evidence="5 6">
    <name type="scientific">Treponema berlinense</name>
    <dbReference type="NCBI Taxonomy" id="225004"/>
    <lineage>
        <taxon>Bacteria</taxon>
        <taxon>Pseudomonadati</taxon>
        <taxon>Spirochaetota</taxon>
        <taxon>Spirochaetia</taxon>
        <taxon>Spirochaetales</taxon>
        <taxon>Treponemataceae</taxon>
        <taxon>Treponema</taxon>
    </lineage>
</organism>
<dbReference type="SMART" id="SM00382">
    <property type="entry name" value="AAA"/>
    <property type="match status" value="1"/>
</dbReference>
<dbReference type="InterPro" id="IPR027417">
    <property type="entry name" value="P-loop_NTPase"/>
</dbReference>
<keyword evidence="6" id="KW-1185">Reference proteome</keyword>
<sequence>MASYLELRDVSVVFSGFRAVNKVNLKIEKGELRVLIGPNGAGKTTIMDMITGKTRPTEGQILLDGYDITGEPPYKIAETYRIGRKFQGPNIFANMTVFENIEVALRGYSSLIKTFTYRRTPQIVEKINGILKQINLYDYRDMVSSSLSHGQRQWLEMGMVLAQDPKVILLDEPTSGMTADETYKTGEMILNVMKGKTILVIEHDIDFVKQIAKKVTVLNHGEILAEGTYEEITNNPEVVRVYLKNDADLDKKEPTAEEKIIRQMQTQLLEKAGVSTGAVAGQKTTGGE</sequence>
<dbReference type="OrthoDB" id="9805514at2"/>
<gene>
    <name evidence="5" type="ORF">SAMN02745152_01821</name>
</gene>
<accession>A0A1T4Q1K9</accession>
<evidence type="ECO:0000256" key="1">
    <source>
        <dbReference type="ARBA" id="ARBA00022448"/>
    </source>
</evidence>
<dbReference type="FunFam" id="3.40.50.300:FF:000421">
    <property type="entry name" value="Branched-chain amino acid ABC transporter ATP-binding protein"/>
    <property type="match status" value="1"/>
</dbReference>
<dbReference type="GO" id="GO:0005524">
    <property type="term" value="F:ATP binding"/>
    <property type="evidence" value="ECO:0007669"/>
    <property type="project" value="UniProtKB-KW"/>
</dbReference>
<dbReference type="NCBIfam" id="TIGR03411">
    <property type="entry name" value="urea_trans_UrtD"/>
    <property type="match status" value="1"/>
</dbReference>
<evidence type="ECO:0000259" key="4">
    <source>
        <dbReference type="PROSITE" id="PS50893"/>
    </source>
</evidence>
<dbReference type="PANTHER" id="PTHR45772:SF8">
    <property type="entry name" value="HIGH-AFFINITY BRANCHED-CHAIN AMINO ACID TRANSPORT ATP-BINDING PROTEIN"/>
    <property type="match status" value="1"/>
</dbReference>
<dbReference type="InterPro" id="IPR017781">
    <property type="entry name" value="ABC_transptr_urea_ATP-bd_UrtD"/>
</dbReference>
<evidence type="ECO:0000313" key="6">
    <source>
        <dbReference type="Proteomes" id="UP000190395"/>
    </source>
</evidence>
<dbReference type="RefSeq" id="WP_078931551.1">
    <property type="nucleotide sequence ID" value="NZ_FUXC01000011.1"/>
</dbReference>
<dbReference type="InterPro" id="IPR003439">
    <property type="entry name" value="ABC_transporter-like_ATP-bd"/>
</dbReference>
<keyword evidence="3 5" id="KW-0067">ATP-binding</keyword>
<dbReference type="SUPFAM" id="SSF52540">
    <property type="entry name" value="P-loop containing nucleoside triphosphate hydrolases"/>
    <property type="match status" value="1"/>
</dbReference>
<dbReference type="Pfam" id="PF00005">
    <property type="entry name" value="ABC_tran"/>
    <property type="match status" value="1"/>
</dbReference>
<keyword evidence="1" id="KW-0813">Transport</keyword>
<dbReference type="STRING" id="225004.SAMN02745152_01821"/>
<dbReference type="Gene3D" id="3.40.50.300">
    <property type="entry name" value="P-loop containing nucleotide triphosphate hydrolases"/>
    <property type="match status" value="1"/>
</dbReference>
<proteinExistence type="predicted"/>
<dbReference type="CDD" id="cd03219">
    <property type="entry name" value="ABC_Mj1267_LivG_branched"/>
    <property type="match status" value="1"/>
</dbReference>
<dbReference type="GO" id="GO:0005886">
    <property type="term" value="C:plasma membrane"/>
    <property type="evidence" value="ECO:0007669"/>
    <property type="project" value="TreeGrafter"/>
</dbReference>
<dbReference type="InterPro" id="IPR003593">
    <property type="entry name" value="AAA+_ATPase"/>
</dbReference>
<dbReference type="InterPro" id="IPR032823">
    <property type="entry name" value="BCA_ABC_TP_C"/>
</dbReference>
<evidence type="ECO:0000256" key="3">
    <source>
        <dbReference type="ARBA" id="ARBA00022840"/>
    </source>
</evidence>
<dbReference type="GeneID" id="303368048"/>
<name>A0A1T4Q1K9_9SPIR</name>
<evidence type="ECO:0000313" key="5">
    <source>
        <dbReference type="EMBL" id="SJZ97663.1"/>
    </source>
</evidence>
<reference evidence="5 6" key="1">
    <citation type="submission" date="2017-02" db="EMBL/GenBank/DDBJ databases">
        <authorList>
            <person name="Peterson S.W."/>
        </authorList>
    </citation>
    <scope>NUCLEOTIDE SEQUENCE [LARGE SCALE GENOMIC DNA]</scope>
    <source>
        <strain evidence="5 6">ATCC BAA-909</strain>
    </source>
</reference>
<dbReference type="Pfam" id="PF12399">
    <property type="entry name" value="BCA_ABC_TP_C"/>
    <property type="match status" value="1"/>
</dbReference>
<keyword evidence="2" id="KW-0547">Nucleotide-binding</keyword>